<dbReference type="EC" id="2.7.8.-" evidence="15"/>
<dbReference type="GO" id="GO:0008808">
    <property type="term" value="F:cardiolipin synthase activity"/>
    <property type="evidence" value="ECO:0007669"/>
    <property type="project" value="UniProtKB-UniRule"/>
</dbReference>
<dbReference type="Pfam" id="PF13396">
    <property type="entry name" value="PLDc_N"/>
    <property type="match status" value="1"/>
</dbReference>
<comment type="function">
    <text evidence="1">Could be a virulence factor.</text>
</comment>
<feature type="domain" description="PLD phosphodiesterase" evidence="17">
    <location>
        <begin position="393"/>
        <end position="420"/>
    </location>
</feature>
<dbReference type="GO" id="GO:0032049">
    <property type="term" value="P:cardiolipin biosynthetic process"/>
    <property type="evidence" value="ECO:0007669"/>
    <property type="project" value="UniProtKB-UniRule"/>
</dbReference>
<keyword evidence="6" id="KW-0964">Secreted</keyword>
<evidence type="ECO:0000256" key="10">
    <source>
        <dbReference type="ARBA" id="ARBA00022989"/>
    </source>
</evidence>
<organism evidence="18 19">
    <name type="scientific">Rhodosalinus halophilus</name>
    <dbReference type="NCBI Taxonomy" id="2259333"/>
    <lineage>
        <taxon>Bacteria</taxon>
        <taxon>Pseudomonadati</taxon>
        <taxon>Pseudomonadota</taxon>
        <taxon>Alphaproteobacteria</taxon>
        <taxon>Rhodobacterales</taxon>
        <taxon>Paracoccaceae</taxon>
        <taxon>Rhodosalinus</taxon>
    </lineage>
</organism>
<evidence type="ECO:0000256" key="8">
    <source>
        <dbReference type="ARBA" id="ARBA00022692"/>
    </source>
</evidence>
<evidence type="ECO:0000313" key="19">
    <source>
        <dbReference type="Proteomes" id="UP000253370"/>
    </source>
</evidence>
<evidence type="ECO:0000256" key="13">
    <source>
        <dbReference type="ARBA" id="ARBA00023209"/>
    </source>
</evidence>
<dbReference type="Pfam" id="PF13091">
    <property type="entry name" value="PLDc_2"/>
    <property type="match status" value="2"/>
</dbReference>
<gene>
    <name evidence="18" type="primary">cls</name>
    <name evidence="18" type="ORF">DRV85_12455</name>
</gene>
<evidence type="ECO:0000259" key="17">
    <source>
        <dbReference type="PROSITE" id="PS50035"/>
    </source>
</evidence>
<dbReference type="Proteomes" id="UP000253370">
    <property type="component" value="Unassembled WGS sequence"/>
</dbReference>
<reference evidence="18 19" key="1">
    <citation type="submission" date="2018-07" db="EMBL/GenBank/DDBJ databases">
        <title>Rhodosalinus sp. strain E84T genomic sequence and assembly.</title>
        <authorList>
            <person name="Liu Z.-W."/>
            <person name="Lu D.-C."/>
        </authorList>
    </citation>
    <scope>NUCLEOTIDE SEQUENCE [LARGE SCALE GENOMIC DNA]</scope>
    <source>
        <strain evidence="18 19">E84</strain>
    </source>
</reference>
<dbReference type="AlphaFoldDB" id="A0A365U6L7"/>
<evidence type="ECO:0000256" key="14">
    <source>
        <dbReference type="ARBA" id="ARBA00023264"/>
    </source>
</evidence>
<dbReference type="InterPro" id="IPR027379">
    <property type="entry name" value="CLS_N"/>
</dbReference>
<protein>
    <recommendedName>
        <fullName evidence="15">Cardiolipin synthase</fullName>
        <ecNumber evidence="15">2.7.8.-</ecNumber>
    </recommendedName>
</protein>
<keyword evidence="4" id="KW-1003">Cell membrane</keyword>
<keyword evidence="10 16" id="KW-1133">Transmembrane helix</keyword>
<keyword evidence="13" id="KW-0594">Phospholipid biosynthesis</keyword>
<dbReference type="InterPro" id="IPR025202">
    <property type="entry name" value="PLD-like_dom"/>
</dbReference>
<evidence type="ECO:0000256" key="16">
    <source>
        <dbReference type="SAM" id="Phobius"/>
    </source>
</evidence>
<evidence type="ECO:0000256" key="9">
    <source>
        <dbReference type="ARBA" id="ARBA00022737"/>
    </source>
</evidence>
<keyword evidence="8 16" id="KW-0812">Transmembrane</keyword>
<keyword evidence="14" id="KW-1208">Phospholipid metabolism</keyword>
<dbReference type="CDD" id="cd09152">
    <property type="entry name" value="PLDc_EcCLS_like_1"/>
    <property type="match status" value="1"/>
</dbReference>
<evidence type="ECO:0000256" key="11">
    <source>
        <dbReference type="ARBA" id="ARBA00023098"/>
    </source>
</evidence>
<evidence type="ECO:0000256" key="3">
    <source>
        <dbReference type="ARBA" id="ARBA00004651"/>
    </source>
</evidence>
<proteinExistence type="predicted"/>
<dbReference type="Gene3D" id="3.30.870.10">
    <property type="entry name" value="Endonuclease Chain A"/>
    <property type="match status" value="2"/>
</dbReference>
<name>A0A365U6L7_9RHOB</name>
<feature type="transmembrane region" description="Helical" evidence="16">
    <location>
        <begin position="38"/>
        <end position="58"/>
    </location>
</feature>
<evidence type="ECO:0000256" key="5">
    <source>
        <dbReference type="ARBA" id="ARBA00022516"/>
    </source>
</evidence>
<dbReference type="PANTHER" id="PTHR21248:SF22">
    <property type="entry name" value="PHOSPHOLIPASE D"/>
    <property type="match status" value="1"/>
</dbReference>
<keyword evidence="9" id="KW-0677">Repeat</keyword>
<keyword evidence="19" id="KW-1185">Reference proteome</keyword>
<keyword evidence="7" id="KW-0808">Transferase</keyword>
<sequence>MDGSALLILVVVLAFFAAQIATLFRILLRERRAPAARLAWIICVFALPGVGIVLYFLFGEVDFGRYKLEQLKAIEARLPRTVPGVAPVPPGVLPAGQAFARAAASNGFDPVAGNTAEIAQDSDDAIARLVADIDAAEAQVHLLFYIWLEDANGTRVLEAVRRAAARGVTCRVMVDALGSRKLAQSRAWAELSEAGVQTGLAFGFRVALLHMFFARVDIRNHRKIAVIDGRIAYVGSQNCADAAFLPKAKYAPWVDVMARMEGPVAWQMQRLFAEDWELHTGEDLSAMLDRAAGEMPDGKVTAVAMGTGPDDGFEAVPDTAAALFAGARERLIVTTPYYVPNEMVQQAICAAALRGVHVTMILPQRNDSFVVGLASRSYFQQLLRAGVEIFEYPDGLLHSKIITMDGQVALIGSANLDRRSFELNFENSLLAADPGFVGALDARQQAYIGRSHAVTRAEVDGWSTGRRALQNLMATMAPLL</sequence>
<evidence type="ECO:0000256" key="6">
    <source>
        <dbReference type="ARBA" id="ARBA00022525"/>
    </source>
</evidence>
<comment type="caution">
    <text evidence="18">The sequence shown here is derived from an EMBL/GenBank/DDBJ whole genome shotgun (WGS) entry which is preliminary data.</text>
</comment>
<evidence type="ECO:0000256" key="2">
    <source>
        <dbReference type="ARBA" id="ARBA00004613"/>
    </source>
</evidence>
<dbReference type="NCBIfam" id="TIGR04265">
    <property type="entry name" value="bac_cardiolipin"/>
    <property type="match status" value="1"/>
</dbReference>
<dbReference type="CDD" id="cd09158">
    <property type="entry name" value="PLDc_EcCLS_like_2"/>
    <property type="match status" value="1"/>
</dbReference>
<evidence type="ECO:0000313" key="18">
    <source>
        <dbReference type="EMBL" id="RBI84250.1"/>
    </source>
</evidence>
<accession>A0A365U6L7</accession>
<dbReference type="GO" id="GO:0005886">
    <property type="term" value="C:plasma membrane"/>
    <property type="evidence" value="ECO:0007669"/>
    <property type="project" value="UniProtKB-SubCell"/>
</dbReference>
<dbReference type="PROSITE" id="PS50035">
    <property type="entry name" value="PLD"/>
    <property type="match status" value="2"/>
</dbReference>
<evidence type="ECO:0000256" key="4">
    <source>
        <dbReference type="ARBA" id="ARBA00022475"/>
    </source>
</evidence>
<evidence type="ECO:0000256" key="15">
    <source>
        <dbReference type="NCBIfam" id="TIGR04265"/>
    </source>
</evidence>
<dbReference type="PANTHER" id="PTHR21248">
    <property type="entry name" value="CARDIOLIPIN SYNTHASE"/>
    <property type="match status" value="1"/>
</dbReference>
<evidence type="ECO:0000256" key="1">
    <source>
        <dbReference type="ARBA" id="ARBA00003145"/>
    </source>
</evidence>
<evidence type="ECO:0000256" key="7">
    <source>
        <dbReference type="ARBA" id="ARBA00022679"/>
    </source>
</evidence>
<keyword evidence="11" id="KW-0443">Lipid metabolism</keyword>
<dbReference type="InterPro" id="IPR001736">
    <property type="entry name" value="PLipase_D/transphosphatidylase"/>
</dbReference>
<dbReference type="InterPro" id="IPR022924">
    <property type="entry name" value="Cardiolipin_synthase"/>
</dbReference>
<dbReference type="GO" id="GO:0005576">
    <property type="term" value="C:extracellular region"/>
    <property type="evidence" value="ECO:0007669"/>
    <property type="project" value="UniProtKB-SubCell"/>
</dbReference>
<dbReference type="OrthoDB" id="9762009at2"/>
<keyword evidence="5" id="KW-0444">Lipid biosynthesis</keyword>
<dbReference type="EMBL" id="QNTQ01000011">
    <property type="protein sequence ID" value="RBI84250.1"/>
    <property type="molecule type" value="Genomic_DNA"/>
</dbReference>
<keyword evidence="12 16" id="KW-0472">Membrane</keyword>
<dbReference type="SMART" id="SM00155">
    <property type="entry name" value="PLDc"/>
    <property type="match status" value="2"/>
</dbReference>
<evidence type="ECO:0000256" key="12">
    <source>
        <dbReference type="ARBA" id="ARBA00023136"/>
    </source>
</evidence>
<comment type="subcellular location">
    <subcellularLocation>
        <location evidence="3">Cell membrane</location>
        <topology evidence="3">Multi-pass membrane protein</topology>
    </subcellularLocation>
    <subcellularLocation>
        <location evidence="2">Secreted</location>
    </subcellularLocation>
</comment>
<feature type="domain" description="PLD phosphodiesterase" evidence="17">
    <location>
        <begin position="216"/>
        <end position="243"/>
    </location>
</feature>
<dbReference type="SUPFAM" id="SSF56024">
    <property type="entry name" value="Phospholipase D/nuclease"/>
    <property type="match status" value="2"/>
</dbReference>
<feature type="transmembrane region" description="Helical" evidence="16">
    <location>
        <begin position="6"/>
        <end position="26"/>
    </location>
</feature>
<dbReference type="RefSeq" id="WP_113289804.1">
    <property type="nucleotide sequence ID" value="NZ_QNTQ01000011.1"/>
</dbReference>